<organism evidence="2 3">
    <name type="scientific">Flavobacterium stagni</name>
    <dbReference type="NCBI Taxonomy" id="2506421"/>
    <lineage>
        <taxon>Bacteria</taxon>
        <taxon>Pseudomonadati</taxon>
        <taxon>Bacteroidota</taxon>
        <taxon>Flavobacteriia</taxon>
        <taxon>Flavobacteriales</taxon>
        <taxon>Flavobacteriaceae</taxon>
        <taxon>Flavobacterium</taxon>
    </lineage>
</organism>
<comment type="caution">
    <text evidence="2">The sequence shown here is derived from an EMBL/GenBank/DDBJ whole genome shotgun (WGS) entry which is preliminary data.</text>
</comment>
<dbReference type="EMBL" id="SBKN01000001">
    <property type="protein sequence ID" value="RXR24498.1"/>
    <property type="molecule type" value="Genomic_DNA"/>
</dbReference>
<dbReference type="RefSeq" id="WP_129460474.1">
    <property type="nucleotide sequence ID" value="NZ_SBKN01000001.1"/>
</dbReference>
<sequence>MKTFTYLSFLLCTIGMMGQQKLTLQDCERQFLDKNLMLLASHYNIDQAQAAVLQSKIWDLPQVGGEVNAWAPNNDQKFFNAGKEGQKAAYIQQVIKIGGQRKNQIELAKSNAAITQLDFDQLLRDLKFQLRTAFFAIYFDTQSIAEIDKQRDNLKTLIDAYSLQTQKGNVSLKDLVRLQNLYLSLKSDRNALMTEILDNKNVLITLLNSNDINLTPAPTPQELEVYQAGLLYQPEQLQQMALTNRPDVLRSQKVLEADNWNIKLQKSLALPSITLGAAYDQRGGAFNNQTNLTLGIPLPLWNQNKGNIKIAKFQLDQDKAGNQQKNLEVQNEVTTAYQKYVELKDSFVSSRSPIAQDLETVYQGIYTNFKKSNISILEFTDFMESYNSSVITLNQFHKNLINACETLNYATAAKLF</sequence>
<gene>
    <name evidence="2" type="ORF">EQG61_03360</name>
</gene>
<dbReference type="SUPFAM" id="SSF56954">
    <property type="entry name" value="Outer membrane efflux proteins (OEP)"/>
    <property type="match status" value="1"/>
</dbReference>
<dbReference type="Pfam" id="PF02321">
    <property type="entry name" value="OEP"/>
    <property type="match status" value="1"/>
</dbReference>
<dbReference type="GO" id="GO:0015562">
    <property type="term" value="F:efflux transmembrane transporter activity"/>
    <property type="evidence" value="ECO:0007669"/>
    <property type="project" value="InterPro"/>
</dbReference>
<protein>
    <submittedName>
        <fullName evidence="2">TolC family protein</fullName>
    </submittedName>
</protein>
<comment type="similarity">
    <text evidence="1">Belongs to the outer membrane factor (OMF) (TC 1.B.17) family.</text>
</comment>
<dbReference type="AlphaFoldDB" id="A0A4Q1KFG3"/>
<dbReference type="InterPro" id="IPR010131">
    <property type="entry name" value="MdtP/NodT-like"/>
</dbReference>
<keyword evidence="3" id="KW-1185">Reference proteome</keyword>
<dbReference type="OrthoDB" id="9791261at2"/>
<dbReference type="PANTHER" id="PTHR30203">
    <property type="entry name" value="OUTER MEMBRANE CATION EFFLUX PROTEIN"/>
    <property type="match status" value="1"/>
</dbReference>
<dbReference type="PANTHER" id="PTHR30203:SF23">
    <property type="entry name" value="OUTER MEMBRANE EFFLUX PROTEIN"/>
    <property type="match status" value="1"/>
</dbReference>
<accession>A0A4Q1KFG3</accession>
<dbReference type="InterPro" id="IPR003423">
    <property type="entry name" value="OMP_efflux"/>
</dbReference>
<evidence type="ECO:0000313" key="2">
    <source>
        <dbReference type="EMBL" id="RXR24498.1"/>
    </source>
</evidence>
<proteinExistence type="inferred from homology"/>
<dbReference type="Proteomes" id="UP000289857">
    <property type="component" value="Unassembled WGS sequence"/>
</dbReference>
<evidence type="ECO:0000313" key="3">
    <source>
        <dbReference type="Proteomes" id="UP000289857"/>
    </source>
</evidence>
<dbReference type="Gene3D" id="1.20.1600.10">
    <property type="entry name" value="Outer membrane efflux proteins (OEP)"/>
    <property type="match status" value="1"/>
</dbReference>
<evidence type="ECO:0000256" key="1">
    <source>
        <dbReference type="ARBA" id="ARBA00007613"/>
    </source>
</evidence>
<reference evidence="3" key="1">
    <citation type="submission" date="2019-01" db="EMBL/GenBank/DDBJ databases">
        <title>Cytophagaceae bacterium strain CAR-16.</title>
        <authorList>
            <person name="Chen W.-M."/>
        </authorList>
    </citation>
    <scope>NUCLEOTIDE SEQUENCE [LARGE SCALE GENOMIC DNA]</scope>
    <source>
        <strain evidence="3">WWJ-16</strain>
    </source>
</reference>
<name>A0A4Q1KFG3_9FLAO</name>